<protein>
    <submittedName>
        <fullName evidence="1">Uncharacterized protein</fullName>
    </submittedName>
</protein>
<dbReference type="Proteomes" id="UP000655094">
    <property type="component" value="Unassembled WGS sequence"/>
</dbReference>
<evidence type="ECO:0000313" key="1">
    <source>
        <dbReference type="EMBL" id="GHK53313.1"/>
    </source>
</evidence>
<evidence type="ECO:0000313" key="2">
    <source>
        <dbReference type="Proteomes" id="UP000655094"/>
    </source>
</evidence>
<proteinExistence type="predicted"/>
<comment type="caution">
    <text evidence="1">The sequence shown here is derived from an EMBL/GenBank/DDBJ whole genome shotgun (WGS) entry which is preliminary data.</text>
</comment>
<sequence length="52" mass="5383">MLVSSSDAPELLGLCDRIPVLWRGALAANLPTRGLTLDALLVAINGGQEPSP</sequence>
<reference evidence="1" key="1">
    <citation type="submission" date="2020-10" db="EMBL/GenBank/DDBJ databases">
        <title>Genome Sequence of ESBL Producing Zambian Clinical Strains.</title>
        <authorList>
            <person name="Shawa M."/>
            <person name="Furuta Y."/>
            <person name="Simbotwe M."/>
            <person name="Mulenga E."/>
            <person name="Mubanga M."/>
            <person name="Mulenga G."/>
            <person name="Kaile C."/>
            <person name="Zorigt T."/>
            <person name="Hang'ombe B."/>
            <person name="Higashi H."/>
        </authorList>
    </citation>
    <scope>NUCLEOTIDE SEQUENCE</scope>
    <source>
        <strain evidence="1">Zam_UTH_09</strain>
    </source>
</reference>
<name>A0A919HRG9_KLEPN</name>
<organism evidence="1 2">
    <name type="scientific">Klebsiella pneumoniae</name>
    <dbReference type="NCBI Taxonomy" id="573"/>
    <lineage>
        <taxon>Bacteria</taxon>
        <taxon>Pseudomonadati</taxon>
        <taxon>Pseudomonadota</taxon>
        <taxon>Gammaproteobacteria</taxon>
        <taxon>Enterobacterales</taxon>
        <taxon>Enterobacteriaceae</taxon>
        <taxon>Klebsiella/Raoultella group</taxon>
        <taxon>Klebsiella</taxon>
        <taxon>Klebsiella pneumoniae complex</taxon>
    </lineage>
</organism>
<dbReference type="EMBL" id="BNFF01000001">
    <property type="protein sequence ID" value="GHK53313.1"/>
    <property type="molecule type" value="Genomic_DNA"/>
</dbReference>
<dbReference type="AlphaFoldDB" id="A0A919HRG9"/>
<accession>A0A919HRG9</accession>
<gene>
    <name evidence="1" type="ORF">KPZU09_30490</name>
</gene>